<feature type="region of interest" description="Disordered" evidence="2">
    <location>
        <begin position="535"/>
        <end position="577"/>
    </location>
</feature>
<organism evidence="3 4">
    <name type="scientific">Leptomonas pyrrhocoris</name>
    <name type="common">Firebug parasite</name>
    <dbReference type="NCBI Taxonomy" id="157538"/>
    <lineage>
        <taxon>Eukaryota</taxon>
        <taxon>Discoba</taxon>
        <taxon>Euglenozoa</taxon>
        <taxon>Kinetoplastea</taxon>
        <taxon>Metakinetoplastina</taxon>
        <taxon>Trypanosomatida</taxon>
        <taxon>Trypanosomatidae</taxon>
        <taxon>Leishmaniinae</taxon>
        <taxon>Leptomonas</taxon>
    </lineage>
</organism>
<feature type="region of interest" description="Disordered" evidence="2">
    <location>
        <begin position="322"/>
        <end position="401"/>
    </location>
</feature>
<keyword evidence="4" id="KW-1185">Reference proteome</keyword>
<feature type="coiled-coil region" evidence="1">
    <location>
        <begin position="139"/>
        <end position="205"/>
    </location>
</feature>
<dbReference type="AlphaFoldDB" id="A0A0N0VGR4"/>
<comment type="caution">
    <text evidence="3">The sequence shown here is derived from an EMBL/GenBank/DDBJ whole genome shotgun (WGS) entry which is preliminary data.</text>
</comment>
<feature type="compositionally biased region" description="Basic and acidic residues" evidence="2">
    <location>
        <begin position="322"/>
        <end position="338"/>
    </location>
</feature>
<name>A0A0N0VGR4_LEPPY</name>
<dbReference type="PANTHER" id="PTHR21694">
    <property type="entry name" value="COILED-COIL DOMAIN-CONTAINING PROTEIN 63"/>
    <property type="match status" value="1"/>
</dbReference>
<dbReference type="InterPro" id="IPR051876">
    <property type="entry name" value="ODA-DC/CCD"/>
</dbReference>
<dbReference type="VEuPathDB" id="TriTrypDB:LpyrH10_03_1230"/>
<dbReference type="OMA" id="IRMEECM"/>
<protein>
    <submittedName>
        <fullName evidence="3">Uncharacterized protein</fullName>
    </submittedName>
</protein>
<sequence length="725" mass="79710">MKAATPTARAPRPPSAQCKRAPRAPHAAVSTAVSETKLRRHLSEVEMRLRDIDDDTKRIQMHHEQELATLEKDNTRLHDRLEELRMEECMTPAETRAMQEHTDLSHGALGHHGGSKLLGATSAKYLSTKAEVEAKWRECAHAEQQVEEVRRQLTVLRQRRQALKREVLSTRASAGAKMSAAQRFKVQAREQLRGLEEQAAREQERFSNMVFEAKRTRSAIDALLVKQTGNEKMYNKRYDALLDKRKEMAYLMEVYNCLCEERQRVNAEVQEVKAYLAEESSQYEAAFQELLGVADENATVKAANQEKMEKLRGLIRQTKAEREALEAQNKETKAAFDRHRQRRVGRLVNNSSSREEAGRPSSGSGERNAAHRLSDNDSPENDDGNTHDRSGAETSLGSTTITALDGRAQQVREFEDYFQRLASIVQSDAIEDVVGFIEVAADERYHCFDEMNALKRDIAELTAEKAALKAQLTHGGTIPRASASAANRSREAGEAGVGAAAAVAAADVHPPASPTASLAALAKVTSIEELAAAAAEPASVQVGRRKTEPGVSPLRSSSASSPPAPAGSVTQDSARRAKRMRELQVELNKTRDAAIEEEQQHEECDAVLAQVIAQVNEVFRGLGCSAAELRAATGLEGVQPSTLLTSLSLVEQRTEAYLLAYSRGQHLQQQQDEQHRQNAESEGAAASPVGVHNAARPLLRRPDLLPKAKGGAAVHVTSQQLPRLY</sequence>
<dbReference type="PANTHER" id="PTHR21694:SF18">
    <property type="entry name" value="COILED-COIL DOMAIN-CONTAINING PROTEIN 63"/>
    <property type="match status" value="1"/>
</dbReference>
<feature type="region of interest" description="Disordered" evidence="2">
    <location>
        <begin position="667"/>
        <end position="692"/>
    </location>
</feature>
<dbReference type="Proteomes" id="UP000037923">
    <property type="component" value="Unassembled WGS sequence"/>
</dbReference>
<gene>
    <name evidence="3" type="ORF">ABB37_01972</name>
</gene>
<evidence type="ECO:0000256" key="1">
    <source>
        <dbReference type="SAM" id="Coils"/>
    </source>
</evidence>
<evidence type="ECO:0000256" key="2">
    <source>
        <dbReference type="SAM" id="MobiDB-lite"/>
    </source>
</evidence>
<evidence type="ECO:0000313" key="4">
    <source>
        <dbReference type="Proteomes" id="UP000037923"/>
    </source>
</evidence>
<dbReference type="OrthoDB" id="273674at2759"/>
<feature type="compositionally biased region" description="Low complexity" evidence="2">
    <location>
        <begin position="1"/>
        <end position="10"/>
    </location>
</feature>
<dbReference type="EMBL" id="LGTL01000003">
    <property type="protein sequence ID" value="KPA83724.1"/>
    <property type="molecule type" value="Genomic_DNA"/>
</dbReference>
<feature type="compositionally biased region" description="Polar residues" evidence="2">
    <location>
        <begin position="392"/>
        <end position="401"/>
    </location>
</feature>
<evidence type="ECO:0000313" key="3">
    <source>
        <dbReference type="EMBL" id="KPA83724.1"/>
    </source>
</evidence>
<feature type="region of interest" description="Disordered" evidence="2">
    <location>
        <begin position="1"/>
        <end position="34"/>
    </location>
</feature>
<reference evidence="3 4" key="1">
    <citation type="submission" date="2015-07" db="EMBL/GenBank/DDBJ databases">
        <title>High-quality genome of monoxenous trypanosomatid Leptomonas pyrrhocoris.</title>
        <authorList>
            <person name="Flegontov P."/>
            <person name="Butenko A."/>
            <person name="Firsov S."/>
            <person name="Vlcek C."/>
            <person name="Logacheva M.D."/>
            <person name="Field M."/>
            <person name="Filatov D."/>
            <person name="Flegontova O."/>
            <person name="Gerasimov E."/>
            <person name="Jackson A.P."/>
            <person name="Kelly S."/>
            <person name="Opperdoes F."/>
            <person name="O'Reilly A."/>
            <person name="Votypka J."/>
            <person name="Yurchenko V."/>
            <person name="Lukes J."/>
        </authorList>
    </citation>
    <scope>NUCLEOTIDE SEQUENCE [LARGE SCALE GENOMIC DNA]</scope>
    <source>
        <strain evidence="3">H10</strain>
    </source>
</reference>
<accession>A0A0N0VGR4</accession>
<keyword evidence="1" id="KW-0175">Coiled coil</keyword>
<dbReference type="RefSeq" id="XP_015662163.1">
    <property type="nucleotide sequence ID" value="XM_015798685.1"/>
</dbReference>
<proteinExistence type="predicted"/>
<dbReference type="GeneID" id="26902267"/>